<keyword evidence="7" id="KW-0677">Repeat</keyword>
<feature type="transmembrane region" description="Helical" evidence="14">
    <location>
        <begin position="346"/>
        <end position="369"/>
    </location>
</feature>
<protein>
    <recommendedName>
        <fullName evidence="4">Mitochondrial thiamine pyrophosphate carrier 1</fullName>
    </recommendedName>
</protein>
<evidence type="ECO:0000256" key="6">
    <source>
        <dbReference type="ARBA" id="ARBA00022692"/>
    </source>
</evidence>
<dbReference type="Proteomes" id="UP001305647">
    <property type="component" value="Unassembled WGS sequence"/>
</dbReference>
<evidence type="ECO:0000313" key="16">
    <source>
        <dbReference type="Proteomes" id="UP001305647"/>
    </source>
</evidence>
<accession>A0AAN6Q8D8</accession>
<dbReference type="AlphaFoldDB" id="A0AAN6Q8D8"/>
<evidence type="ECO:0000256" key="5">
    <source>
        <dbReference type="ARBA" id="ARBA00022448"/>
    </source>
</evidence>
<dbReference type="GO" id="GO:0055085">
    <property type="term" value="P:transmembrane transport"/>
    <property type="evidence" value="ECO:0007669"/>
    <property type="project" value="InterPro"/>
</dbReference>
<comment type="function">
    <text evidence="1">Mitochondrial transporter that mediates uptake of thiamine pyrophosphate (ThPP) into mitochondria.</text>
</comment>
<evidence type="ECO:0000256" key="7">
    <source>
        <dbReference type="ARBA" id="ARBA00022737"/>
    </source>
</evidence>
<proteinExistence type="inferred from homology"/>
<keyword evidence="16" id="KW-1185">Reference proteome</keyword>
<evidence type="ECO:0000256" key="9">
    <source>
        <dbReference type="ARBA" id="ARBA00022989"/>
    </source>
</evidence>
<evidence type="ECO:0000256" key="11">
    <source>
        <dbReference type="ARBA" id="ARBA00023136"/>
    </source>
</evidence>
<evidence type="ECO:0000256" key="14">
    <source>
        <dbReference type="SAM" id="Phobius"/>
    </source>
</evidence>
<evidence type="ECO:0000256" key="4">
    <source>
        <dbReference type="ARBA" id="ARBA00021935"/>
    </source>
</evidence>
<dbReference type="InterPro" id="IPR018108">
    <property type="entry name" value="MCP_transmembrane"/>
</dbReference>
<evidence type="ECO:0000256" key="12">
    <source>
        <dbReference type="PROSITE-ProRule" id="PRU00282"/>
    </source>
</evidence>
<dbReference type="PANTHER" id="PTHR24089">
    <property type="entry name" value="SOLUTE CARRIER FAMILY 25"/>
    <property type="match status" value="1"/>
</dbReference>
<evidence type="ECO:0000256" key="3">
    <source>
        <dbReference type="ARBA" id="ARBA00006375"/>
    </source>
</evidence>
<gene>
    <name evidence="15" type="ORF">N658DRAFT_494130</name>
</gene>
<dbReference type="InterPro" id="IPR023395">
    <property type="entry name" value="MCP_dom_sf"/>
</dbReference>
<organism evidence="15 16">
    <name type="scientific">Parathielavia hyrcaniae</name>
    <dbReference type="NCBI Taxonomy" id="113614"/>
    <lineage>
        <taxon>Eukaryota</taxon>
        <taxon>Fungi</taxon>
        <taxon>Dikarya</taxon>
        <taxon>Ascomycota</taxon>
        <taxon>Pezizomycotina</taxon>
        <taxon>Sordariomycetes</taxon>
        <taxon>Sordariomycetidae</taxon>
        <taxon>Sordariales</taxon>
        <taxon>Chaetomiaceae</taxon>
        <taxon>Parathielavia</taxon>
    </lineage>
</organism>
<evidence type="ECO:0000256" key="2">
    <source>
        <dbReference type="ARBA" id="ARBA00004448"/>
    </source>
</evidence>
<keyword evidence="6 12" id="KW-0812">Transmembrane</keyword>
<keyword evidence="8" id="KW-0999">Mitochondrion inner membrane</keyword>
<evidence type="ECO:0000256" key="10">
    <source>
        <dbReference type="ARBA" id="ARBA00023128"/>
    </source>
</evidence>
<comment type="caution">
    <text evidence="15">The sequence shown here is derived from an EMBL/GenBank/DDBJ whole genome shotgun (WGS) entry which is preliminary data.</text>
</comment>
<dbReference type="PROSITE" id="PS50920">
    <property type="entry name" value="SOLCAR"/>
    <property type="match status" value="3"/>
</dbReference>
<feature type="repeat" description="Solcar" evidence="12">
    <location>
        <begin position="140"/>
        <end position="261"/>
    </location>
</feature>
<name>A0AAN6Q8D8_9PEZI</name>
<dbReference type="EMBL" id="MU863628">
    <property type="protein sequence ID" value="KAK4103625.1"/>
    <property type="molecule type" value="Genomic_DNA"/>
</dbReference>
<sequence>MRDATDVRRTPVAPKKEPAICPTDDEAQVPRKAAKDKRSFGYVWRSGVAGGLAGCAAKTIVAPLDRVKILFQSHNPHFVKYTGSWSGVALAVKDIYRQDGSVGLFKGHSATLLRIFPYAAIKFLAYEQIRAIVIPHKDKETPFRRLISGSLAGVTSVFFTYPLELIRVRLAFETKKEGRSSLRSICKQIYQERHFTKLALPGTDAAAASASSIRGAVATAAPPLASSYGLANFYRGFSPTLLGMLPYAGMSFLTHDTVGDLLRHPAIAQYTTLAKPENSPPGKPAPLRSWAELSAGGIAGVVSQTASYPLEVIRRRMQVAGAVGDGHRMRVGETARLIMRERGFRGFFVGLTIGYVKVMPMAAAAFYTYERLKMWFGI</sequence>
<dbReference type="Pfam" id="PF00153">
    <property type="entry name" value="Mito_carr"/>
    <property type="match status" value="4"/>
</dbReference>
<dbReference type="InterPro" id="IPR002167">
    <property type="entry name" value="GDC-like"/>
</dbReference>
<dbReference type="GO" id="GO:0005743">
    <property type="term" value="C:mitochondrial inner membrane"/>
    <property type="evidence" value="ECO:0007669"/>
    <property type="project" value="UniProtKB-SubCell"/>
</dbReference>
<keyword evidence="11 12" id="KW-0472">Membrane</keyword>
<comment type="subcellular location">
    <subcellularLocation>
        <location evidence="2">Mitochondrion inner membrane</location>
        <topology evidence="2">Multi-pass membrane protein</topology>
    </subcellularLocation>
</comment>
<evidence type="ECO:0000256" key="8">
    <source>
        <dbReference type="ARBA" id="ARBA00022792"/>
    </source>
</evidence>
<evidence type="ECO:0000313" key="15">
    <source>
        <dbReference type="EMBL" id="KAK4103625.1"/>
    </source>
</evidence>
<feature type="repeat" description="Solcar" evidence="12">
    <location>
        <begin position="41"/>
        <end position="132"/>
    </location>
</feature>
<evidence type="ECO:0000256" key="1">
    <source>
        <dbReference type="ARBA" id="ARBA00002238"/>
    </source>
</evidence>
<dbReference type="PRINTS" id="PR00926">
    <property type="entry name" value="MITOCARRIER"/>
</dbReference>
<keyword evidence="9 14" id="KW-1133">Transmembrane helix</keyword>
<reference evidence="15" key="1">
    <citation type="journal article" date="2023" name="Mol. Phylogenet. Evol.">
        <title>Genome-scale phylogeny and comparative genomics of the fungal order Sordariales.</title>
        <authorList>
            <person name="Hensen N."/>
            <person name="Bonometti L."/>
            <person name="Westerberg I."/>
            <person name="Brannstrom I.O."/>
            <person name="Guillou S."/>
            <person name="Cros-Aarteil S."/>
            <person name="Calhoun S."/>
            <person name="Haridas S."/>
            <person name="Kuo A."/>
            <person name="Mondo S."/>
            <person name="Pangilinan J."/>
            <person name="Riley R."/>
            <person name="LaButti K."/>
            <person name="Andreopoulos B."/>
            <person name="Lipzen A."/>
            <person name="Chen C."/>
            <person name="Yan M."/>
            <person name="Daum C."/>
            <person name="Ng V."/>
            <person name="Clum A."/>
            <person name="Steindorff A."/>
            <person name="Ohm R.A."/>
            <person name="Martin F."/>
            <person name="Silar P."/>
            <person name="Natvig D.O."/>
            <person name="Lalanne C."/>
            <person name="Gautier V."/>
            <person name="Ament-Velasquez S.L."/>
            <person name="Kruys A."/>
            <person name="Hutchinson M.I."/>
            <person name="Powell A.J."/>
            <person name="Barry K."/>
            <person name="Miller A.N."/>
            <person name="Grigoriev I.V."/>
            <person name="Debuchy R."/>
            <person name="Gladieux P."/>
            <person name="Hiltunen Thoren M."/>
            <person name="Johannesson H."/>
        </authorList>
    </citation>
    <scope>NUCLEOTIDE SEQUENCE</scope>
    <source>
        <strain evidence="15">CBS 757.83</strain>
    </source>
</reference>
<dbReference type="SUPFAM" id="SSF103506">
    <property type="entry name" value="Mitochondrial carrier"/>
    <property type="match status" value="1"/>
</dbReference>
<keyword evidence="5 13" id="KW-0813">Transport</keyword>
<dbReference type="Gene3D" id="1.50.40.10">
    <property type="entry name" value="Mitochondrial carrier domain"/>
    <property type="match status" value="1"/>
</dbReference>
<evidence type="ECO:0000256" key="13">
    <source>
        <dbReference type="RuleBase" id="RU000488"/>
    </source>
</evidence>
<comment type="similarity">
    <text evidence="3 13">Belongs to the mitochondrial carrier (TC 2.A.29) family.</text>
</comment>
<dbReference type="PRINTS" id="PR00928">
    <property type="entry name" value="GRAVESDC"/>
</dbReference>
<dbReference type="InterPro" id="IPR002067">
    <property type="entry name" value="MCP"/>
</dbReference>
<reference evidence="15" key="2">
    <citation type="submission" date="2023-05" db="EMBL/GenBank/DDBJ databases">
        <authorList>
            <consortium name="Lawrence Berkeley National Laboratory"/>
            <person name="Steindorff A."/>
            <person name="Hensen N."/>
            <person name="Bonometti L."/>
            <person name="Westerberg I."/>
            <person name="Brannstrom I.O."/>
            <person name="Guillou S."/>
            <person name="Cros-Aarteil S."/>
            <person name="Calhoun S."/>
            <person name="Haridas S."/>
            <person name="Kuo A."/>
            <person name="Mondo S."/>
            <person name="Pangilinan J."/>
            <person name="Riley R."/>
            <person name="Labutti K."/>
            <person name="Andreopoulos B."/>
            <person name="Lipzen A."/>
            <person name="Chen C."/>
            <person name="Yanf M."/>
            <person name="Daum C."/>
            <person name="Ng V."/>
            <person name="Clum A."/>
            <person name="Ohm R."/>
            <person name="Martin F."/>
            <person name="Silar P."/>
            <person name="Natvig D."/>
            <person name="Lalanne C."/>
            <person name="Gautier V."/>
            <person name="Ament-Velasquez S.L."/>
            <person name="Kruys A."/>
            <person name="Hutchinson M.I."/>
            <person name="Powell A.J."/>
            <person name="Barry K."/>
            <person name="Miller A.N."/>
            <person name="Grigoriev I.V."/>
            <person name="Debuchy R."/>
            <person name="Gladieux P."/>
            <person name="Thoren M.H."/>
            <person name="Johannesson H."/>
        </authorList>
    </citation>
    <scope>NUCLEOTIDE SEQUENCE</scope>
    <source>
        <strain evidence="15">CBS 757.83</strain>
    </source>
</reference>
<feature type="repeat" description="Solcar" evidence="12">
    <location>
        <begin position="287"/>
        <end position="375"/>
    </location>
</feature>
<keyword evidence="10" id="KW-0496">Mitochondrion</keyword>